<proteinExistence type="predicted"/>
<comment type="caution">
    <text evidence="2">The sequence shown here is derived from an EMBL/GenBank/DDBJ whole genome shotgun (WGS) entry which is preliminary data.</text>
</comment>
<dbReference type="Proteomes" id="UP001165308">
    <property type="component" value="Unassembled WGS sequence"/>
</dbReference>
<evidence type="ECO:0000256" key="1">
    <source>
        <dbReference type="SAM" id="MobiDB-lite"/>
    </source>
</evidence>
<name>A0ABT0STB3_9GAMM</name>
<reference evidence="2" key="1">
    <citation type="submission" date="2022-05" db="EMBL/GenBank/DDBJ databases">
        <title>Halomonas geminus sp. nov. and Halomonas llamarensis sp. nov. isolated from high-altitude salars of the Atacama Desert.</title>
        <authorList>
            <person name="Hintersatz C."/>
            <person name="Rojas L.A."/>
            <person name="Wei T.-S."/>
            <person name="Kutschke S."/>
            <person name="Lehmann F."/>
            <person name="Jain R."/>
            <person name="Pollmann K."/>
        </authorList>
    </citation>
    <scope>NUCLEOTIDE SEQUENCE</scope>
    <source>
        <strain evidence="2">ATCHA</strain>
    </source>
</reference>
<keyword evidence="3" id="KW-1185">Reference proteome</keyword>
<feature type="region of interest" description="Disordered" evidence="1">
    <location>
        <begin position="58"/>
        <end position="77"/>
    </location>
</feature>
<organism evidence="2 3">
    <name type="scientific">Halomonas llamarensis</name>
    <dbReference type="NCBI Taxonomy" id="2945104"/>
    <lineage>
        <taxon>Bacteria</taxon>
        <taxon>Pseudomonadati</taxon>
        <taxon>Pseudomonadota</taxon>
        <taxon>Gammaproteobacteria</taxon>
        <taxon>Oceanospirillales</taxon>
        <taxon>Halomonadaceae</taxon>
        <taxon>Halomonas</taxon>
    </lineage>
</organism>
<sequence length="77" mass="8550">MGMDRFGEYQCSLDSSARYTQQACEASLRRLCYLEENTAAASIILTADEQQQLEAATEHLPVTGERYTPKGMKGVNT</sequence>
<dbReference type="RefSeq" id="WP_250083217.1">
    <property type="nucleotide sequence ID" value="NZ_JAMJPJ010000027.1"/>
</dbReference>
<accession>A0ABT0STB3</accession>
<evidence type="ECO:0000313" key="3">
    <source>
        <dbReference type="Proteomes" id="UP001165308"/>
    </source>
</evidence>
<dbReference type="EMBL" id="JAMJPJ010000027">
    <property type="protein sequence ID" value="MCL7931065.1"/>
    <property type="molecule type" value="Genomic_DNA"/>
</dbReference>
<protein>
    <submittedName>
        <fullName evidence="2">Uncharacterized protein</fullName>
    </submittedName>
</protein>
<evidence type="ECO:0000313" key="2">
    <source>
        <dbReference type="EMBL" id="MCL7931065.1"/>
    </source>
</evidence>
<gene>
    <name evidence="2" type="ORF">M8006_13920</name>
</gene>